<keyword evidence="2" id="KW-1185">Reference proteome</keyword>
<gene>
    <name evidence="1" type="ORF">ACFQ4L_10420</name>
</gene>
<evidence type="ECO:0000313" key="2">
    <source>
        <dbReference type="Proteomes" id="UP001597244"/>
    </source>
</evidence>
<dbReference type="Pfam" id="PF11114">
    <property type="entry name" value="Minor_capsid_2"/>
    <property type="match status" value="1"/>
</dbReference>
<proteinExistence type="predicted"/>
<evidence type="ECO:0000313" key="1">
    <source>
        <dbReference type="EMBL" id="MFD1466475.1"/>
    </source>
</evidence>
<dbReference type="InterPro" id="IPR021080">
    <property type="entry name" value="Minor_capsid_protein"/>
</dbReference>
<reference evidence="2" key="1">
    <citation type="journal article" date="2019" name="Int. J. Syst. Evol. Microbiol.">
        <title>The Global Catalogue of Microorganisms (GCM) 10K type strain sequencing project: providing services to taxonomists for standard genome sequencing and annotation.</title>
        <authorList>
            <consortium name="The Broad Institute Genomics Platform"/>
            <consortium name="The Broad Institute Genome Sequencing Center for Infectious Disease"/>
            <person name="Wu L."/>
            <person name="Ma J."/>
        </authorList>
    </citation>
    <scope>NUCLEOTIDE SEQUENCE [LARGE SCALE GENOMIC DNA]</scope>
    <source>
        <strain evidence="2">CCM 8951</strain>
    </source>
</reference>
<dbReference type="Proteomes" id="UP001597244">
    <property type="component" value="Unassembled WGS sequence"/>
</dbReference>
<comment type="caution">
    <text evidence="1">The sequence shown here is derived from an EMBL/GenBank/DDBJ whole genome shotgun (WGS) entry which is preliminary data.</text>
</comment>
<protein>
    <submittedName>
        <fullName evidence="1">Minor capsid protein</fullName>
    </submittedName>
</protein>
<dbReference type="RefSeq" id="WP_125577464.1">
    <property type="nucleotide sequence ID" value="NZ_JBHTOF010000103.1"/>
</dbReference>
<sequence length="111" mass="12202">MAGIKIITNTVRLDRKISAQAFIRGRVAMANQVGMDANRFVPRKHGALRSSQVIASDGSNVQWISPYAHRHFTAPGGWHYSTPGTGPRWTDKAKSAYMGKWTKAFIKGAGM</sequence>
<organism evidence="1 2">
    <name type="scientific">Lapidilactobacillus mulanensis</name>
    <dbReference type="NCBI Taxonomy" id="2485999"/>
    <lineage>
        <taxon>Bacteria</taxon>
        <taxon>Bacillati</taxon>
        <taxon>Bacillota</taxon>
        <taxon>Bacilli</taxon>
        <taxon>Lactobacillales</taxon>
        <taxon>Lactobacillaceae</taxon>
        <taxon>Lapidilactobacillus</taxon>
    </lineage>
</organism>
<accession>A0ABW4DPC3</accession>
<name>A0ABW4DPC3_9LACO</name>
<dbReference type="EMBL" id="JBHTOF010000103">
    <property type="protein sequence ID" value="MFD1466475.1"/>
    <property type="molecule type" value="Genomic_DNA"/>
</dbReference>